<organism evidence="2 3">
    <name type="scientific">Cupriavidus basilensis</name>
    <dbReference type="NCBI Taxonomy" id="68895"/>
    <lineage>
        <taxon>Bacteria</taxon>
        <taxon>Pseudomonadati</taxon>
        <taxon>Pseudomonadota</taxon>
        <taxon>Betaproteobacteria</taxon>
        <taxon>Burkholderiales</taxon>
        <taxon>Burkholderiaceae</taxon>
        <taxon>Cupriavidus</taxon>
    </lineage>
</organism>
<gene>
    <name evidence="2" type="ORF">RR42_m1220</name>
</gene>
<dbReference type="AlphaFoldDB" id="A0A0C4YD50"/>
<proteinExistence type="predicted"/>
<dbReference type="OrthoDB" id="8970578at2"/>
<protein>
    <submittedName>
        <fullName evidence="2">Putative lipoprotein</fullName>
    </submittedName>
</protein>
<evidence type="ECO:0000313" key="2">
    <source>
        <dbReference type="EMBL" id="AJG18626.1"/>
    </source>
</evidence>
<accession>A0A0C4YD50</accession>
<dbReference type="PROSITE" id="PS51257">
    <property type="entry name" value="PROKAR_LIPOPROTEIN"/>
    <property type="match status" value="1"/>
</dbReference>
<sequence>MSLGKQPHSRSLARPLRITAACGLLALLALTACQAQQRPSAPPLNSISADRTVGDIMVRFSAPPVTVSEDADRLLASIAGPIRFVVKRPMSGGVWLVTAISASADATIDQALATLRGTPRIELAEPDRVLKPNRTQPVGRDMPAS</sequence>
<dbReference type="KEGG" id="cbw:RR42_m1220"/>
<keyword evidence="3" id="KW-1185">Reference proteome</keyword>
<evidence type="ECO:0000256" key="1">
    <source>
        <dbReference type="SAM" id="SignalP"/>
    </source>
</evidence>
<evidence type="ECO:0000313" key="3">
    <source>
        <dbReference type="Proteomes" id="UP000031843"/>
    </source>
</evidence>
<dbReference type="Proteomes" id="UP000031843">
    <property type="component" value="Chromosome main"/>
</dbReference>
<keyword evidence="2" id="KW-0449">Lipoprotein</keyword>
<dbReference type="RefSeq" id="WP_144409745.1">
    <property type="nucleotide sequence ID" value="NZ_CP010536.1"/>
</dbReference>
<dbReference type="STRING" id="68895.RR42_m1220"/>
<feature type="signal peptide" evidence="1">
    <location>
        <begin position="1"/>
        <end position="35"/>
    </location>
</feature>
<reference evidence="2 3" key="1">
    <citation type="journal article" date="2015" name="Genome Announc.">
        <title>Complete Genome Sequence of Cupriavidus basilensis 4G11, Isolated from the Oak Ridge Field Research Center Site.</title>
        <authorList>
            <person name="Ray J."/>
            <person name="Waters R.J."/>
            <person name="Skerker J.M."/>
            <person name="Kuehl J.V."/>
            <person name="Price M.N."/>
            <person name="Huang J."/>
            <person name="Chakraborty R."/>
            <person name="Arkin A.P."/>
            <person name="Deutschbauer A."/>
        </authorList>
    </citation>
    <scope>NUCLEOTIDE SEQUENCE [LARGE SCALE GENOMIC DNA]</scope>
    <source>
        <strain evidence="2">4G11</strain>
    </source>
</reference>
<dbReference type="EMBL" id="CP010536">
    <property type="protein sequence ID" value="AJG18626.1"/>
    <property type="molecule type" value="Genomic_DNA"/>
</dbReference>
<feature type="chain" id="PRO_5002174110" evidence="1">
    <location>
        <begin position="36"/>
        <end position="145"/>
    </location>
</feature>
<keyword evidence="1" id="KW-0732">Signal</keyword>
<name>A0A0C4YD50_9BURK</name>